<accession>A0ABT7NSD0</accession>
<name>A0ABT7NSD0_9SPHI</name>
<organism evidence="1 2">
    <name type="scientific">Sphingobacterium hotanense</name>
    <dbReference type="NCBI Taxonomy" id="649196"/>
    <lineage>
        <taxon>Bacteria</taxon>
        <taxon>Pseudomonadati</taxon>
        <taxon>Bacteroidota</taxon>
        <taxon>Sphingobacteriia</taxon>
        <taxon>Sphingobacteriales</taxon>
        <taxon>Sphingobacteriaceae</taxon>
        <taxon>Sphingobacterium</taxon>
    </lineage>
</organism>
<reference evidence="1" key="1">
    <citation type="submission" date="2020-06" db="EMBL/GenBank/DDBJ databases">
        <authorList>
            <person name="Dong N."/>
        </authorList>
    </citation>
    <scope>NUCLEOTIDE SEQUENCE</scope>
    <source>
        <strain evidence="1">R1692</strain>
    </source>
</reference>
<proteinExistence type="predicted"/>
<protein>
    <submittedName>
        <fullName evidence="1">Uncharacterized protein</fullName>
    </submittedName>
</protein>
<dbReference type="Pfam" id="PF13155">
    <property type="entry name" value="Toprim_2"/>
    <property type="match status" value="1"/>
</dbReference>
<evidence type="ECO:0000313" key="2">
    <source>
        <dbReference type="Proteomes" id="UP001170954"/>
    </source>
</evidence>
<keyword evidence="2" id="KW-1185">Reference proteome</keyword>
<dbReference type="Proteomes" id="UP001170954">
    <property type="component" value="Unassembled WGS sequence"/>
</dbReference>
<sequence>MINNNLIEDYLSSKGIYPARKYRNYSMYHAPYREDKNPSMMVSGSRFEDLALGLSGGLNKLKELMHDSPNIYIYRSSDKIIDNKSSSSFRFIDSKEIGNNPILNQYLASRCIDISIAKLYCREVYFTNGKKSYFAIGLPTILKNNFALRNIYFKGNLGSGISYFQNGYLGQNLKIFEGMFSMLSYFQTFQYSKCELFRGDVLVLNSLSNINKIKHYASSYSSLELFFDRDKSGVASTQKVLTDYSHAEDFSEVYNGYVDMNDSLIGIRKMIESVKGKILK</sequence>
<reference evidence="1" key="2">
    <citation type="journal article" date="2022" name="Sci. Total Environ.">
        <title>Prevalence, transmission, and molecular epidemiology of tet(X)-positive bacteria among humans, animals, and environmental niches in China: An epidemiological, and genomic-based study.</title>
        <authorList>
            <person name="Dong N."/>
            <person name="Zeng Y."/>
            <person name="Cai C."/>
            <person name="Sun C."/>
            <person name="Lu J."/>
            <person name="Liu C."/>
            <person name="Zhou H."/>
            <person name="Sun Q."/>
            <person name="Shu L."/>
            <person name="Wang H."/>
            <person name="Wang Y."/>
            <person name="Wang S."/>
            <person name="Wu C."/>
            <person name="Chan E.W."/>
            <person name="Chen G."/>
            <person name="Shen Z."/>
            <person name="Chen S."/>
            <person name="Zhang R."/>
        </authorList>
    </citation>
    <scope>NUCLEOTIDE SEQUENCE</scope>
    <source>
        <strain evidence="1">R1692</strain>
    </source>
</reference>
<comment type="caution">
    <text evidence="1">The sequence shown here is derived from an EMBL/GenBank/DDBJ whole genome shotgun (WGS) entry which is preliminary data.</text>
</comment>
<dbReference type="RefSeq" id="WP_286652306.1">
    <property type="nucleotide sequence ID" value="NZ_JACAGK010000074.1"/>
</dbReference>
<dbReference type="EMBL" id="JACAGK010000074">
    <property type="protein sequence ID" value="MDM1050152.1"/>
    <property type="molecule type" value="Genomic_DNA"/>
</dbReference>
<evidence type="ECO:0000313" key="1">
    <source>
        <dbReference type="EMBL" id="MDM1050152.1"/>
    </source>
</evidence>
<gene>
    <name evidence="1" type="ORF">HX018_18095</name>
</gene>